<dbReference type="RefSeq" id="WP_189578915.1">
    <property type="nucleotide sequence ID" value="NZ_BMYF01000002.1"/>
</dbReference>
<reference evidence="8" key="2">
    <citation type="submission" date="2020-09" db="EMBL/GenBank/DDBJ databases">
        <authorList>
            <person name="Sun Q."/>
            <person name="Kim S."/>
        </authorList>
    </citation>
    <scope>NUCLEOTIDE SEQUENCE</scope>
    <source>
        <strain evidence="8">KCTC 23224</strain>
    </source>
</reference>
<dbReference type="InterPro" id="IPR050090">
    <property type="entry name" value="Tyrosine_recombinase_XerCD"/>
</dbReference>
<feature type="domain" description="Core-binding (CB)" evidence="7">
    <location>
        <begin position="171"/>
        <end position="254"/>
    </location>
</feature>
<dbReference type="Pfam" id="PF13495">
    <property type="entry name" value="Phage_int_SAM_4"/>
    <property type="match status" value="1"/>
</dbReference>
<sequence>MEKRPLTLEIVGRKLLLKIPKNDQDIQFIRSIQYARWNKDAFLWEIPHYPGNLEKLKGYFGERLTSITERPVIEVPQKDETVLLEKNQVLMIKTAKARLRLYFGFHAELMKVVKSFPYYQWDSKNKSWSIPYSEQFLEELKRKIEELGFFLVYKEEAAPDKVQRKSCAEIPNYRKCPEEYIHKLEERRYSEGTIKAYVPLFEEFLNYFVQIPLEELGEKEVMDFSRYLVNERKVSSSYQNQAINAIKFYFEKVRGGERKYYHVDRPIREKILPVVLSEEEISAILKSIKNIKHKAILITIYSAGLRISELINLKITDIDSQRMQIRVEQAKGKKDRYTLLLKKTLEILRVYIKNERPHFYLFEGPGSSGDQPVKYSSTSISAILKTALKNSKIAKKATVHTLRHSFATHLLERGTDLRYIQSLLGHESPKTTQIYTHVTTKGFEQIISPLDNLDI</sequence>
<dbReference type="Gene3D" id="1.10.150.130">
    <property type="match status" value="1"/>
</dbReference>
<dbReference type="PANTHER" id="PTHR30349">
    <property type="entry name" value="PHAGE INTEGRASE-RELATED"/>
    <property type="match status" value="1"/>
</dbReference>
<accession>A0A8J3CWL7</accession>
<evidence type="ECO:0000256" key="5">
    <source>
        <dbReference type="PROSITE-ProRule" id="PRU01248"/>
    </source>
</evidence>
<dbReference type="EMBL" id="BMYF01000002">
    <property type="protein sequence ID" value="GHB27674.1"/>
    <property type="molecule type" value="Genomic_DNA"/>
</dbReference>
<evidence type="ECO:0000259" key="6">
    <source>
        <dbReference type="PROSITE" id="PS51898"/>
    </source>
</evidence>
<dbReference type="Pfam" id="PF00589">
    <property type="entry name" value="Phage_integrase"/>
    <property type="match status" value="1"/>
</dbReference>
<dbReference type="Proteomes" id="UP000642809">
    <property type="component" value="Unassembled WGS sequence"/>
</dbReference>
<name>A0A8J3CWL7_9BACT</name>
<keyword evidence="9" id="KW-1185">Reference proteome</keyword>
<evidence type="ECO:0000259" key="7">
    <source>
        <dbReference type="PROSITE" id="PS51900"/>
    </source>
</evidence>
<gene>
    <name evidence="8" type="ORF">GCM10008106_05530</name>
</gene>
<dbReference type="PROSITE" id="PS51900">
    <property type="entry name" value="CB"/>
    <property type="match status" value="1"/>
</dbReference>
<evidence type="ECO:0000256" key="3">
    <source>
        <dbReference type="ARBA" id="ARBA00023125"/>
    </source>
</evidence>
<proteinExistence type="inferred from homology"/>
<feature type="domain" description="Tyr recombinase" evidence="6">
    <location>
        <begin position="271"/>
        <end position="448"/>
    </location>
</feature>
<evidence type="ECO:0000256" key="4">
    <source>
        <dbReference type="ARBA" id="ARBA00023172"/>
    </source>
</evidence>
<dbReference type="Gene3D" id="1.10.443.10">
    <property type="entry name" value="Intergrase catalytic core"/>
    <property type="match status" value="1"/>
</dbReference>
<dbReference type="InterPro" id="IPR004107">
    <property type="entry name" value="Integrase_SAM-like_N"/>
</dbReference>
<dbReference type="PROSITE" id="PS51898">
    <property type="entry name" value="TYR_RECOMBINASE"/>
    <property type="match status" value="1"/>
</dbReference>
<evidence type="ECO:0000313" key="8">
    <source>
        <dbReference type="EMBL" id="GHB27674.1"/>
    </source>
</evidence>
<evidence type="ECO:0000313" key="9">
    <source>
        <dbReference type="Proteomes" id="UP000642809"/>
    </source>
</evidence>
<dbReference type="InterPro" id="IPR044068">
    <property type="entry name" value="CB"/>
</dbReference>
<dbReference type="InterPro" id="IPR010998">
    <property type="entry name" value="Integrase_recombinase_N"/>
</dbReference>
<evidence type="ECO:0000256" key="2">
    <source>
        <dbReference type="ARBA" id="ARBA00022908"/>
    </source>
</evidence>
<dbReference type="PANTHER" id="PTHR30349:SF41">
    <property type="entry name" value="INTEGRASE_RECOMBINASE PROTEIN MJ0367-RELATED"/>
    <property type="match status" value="1"/>
</dbReference>
<dbReference type="SUPFAM" id="SSF56349">
    <property type="entry name" value="DNA breaking-rejoining enzymes"/>
    <property type="match status" value="1"/>
</dbReference>
<dbReference type="AlphaFoldDB" id="A0A8J3CWL7"/>
<keyword evidence="3 5" id="KW-0238">DNA-binding</keyword>
<comment type="caution">
    <text evidence="8">The sequence shown here is derived from an EMBL/GenBank/DDBJ whole genome shotgun (WGS) entry which is preliminary data.</text>
</comment>
<comment type="similarity">
    <text evidence="1">Belongs to the 'phage' integrase family.</text>
</comment>
<organism evidence="8 9">
    <name type="scientific">Mongoliitalea lutea</name>
    <dbReference type="NCBI Taxonomy" id="849756"/>
    <lineage>
        <taxon>Bacteria</taxon>
        <taxon>Pseudomonadati</taxon>
        <taxon>Bacteroidota</taxon>
        <taxon>Cytophagia</taxon>
        <taxon>Cytophagales</taxon>
        <taxon>Cyclobacteriaceae</taxon>
        <taxon>Mongoliitalea</taxon>
    </lineage>
</organism>
<protein>
    <submittedName>
        <fullName evidence="8">Integrase</fullName>
    </submittedName>
</protein>
<dbReference type="InterPro" id="IPR011010">
    <property type="entry name" value="DNA_brk_join_enz"/>
</dbReference>
<dbReference type="InterPro" id="IPR013762">
    <property type="entry name" value="Integrase-like_cat_sf"/>
</dbReference>
<reference evidence="8" key="1">
    <citation type="journal article" date="2014" name="Int. J. Syst. Evol. Microbiol.">
        <title>Complete genome sequence of Corynebacterium casei LMG S-19264T (=DSM 44701T), isolated from a smear-ripened cheese.</title>
        <authorList>
            <consortium name="US DOE Joint Genome Institute (JGI-PGF)"/>
            <person name="Walter F."/>
            <person name="Albersmeier A."/>
            <person name="Kalinowski J."/>
            <person name="Ruckert C."/>
        </authorList>
    </citation>
    <scope>NUCLEOTIDE SEQUENCE</scope>
    <source>
        <strain evidence="8">KCTC 23224</strain>
    </source>
</reference>
<evidence type="ECO:0000256" key="1">
    <source>
        <dbReference type="ARBA" id="ARBA00008857"/>
    </source>
</evidence>
<keyword evidence="2" id="KW-0229">DNA integration</keyword>
<dbReference type="InterPro" id="IPR002104">
    <property type="entry name" value="Integrase_catalytic"/>
</dbReference>
<dbReference type="GO" id="GO:0015074">
    <property type="term" value="P:DNA integration"/>
    <property type="evidence" value="ECO:0007669"/>
    <property type="project" value="UniProtKB-KW"/>
</dbReference>
<keyword evidence="4" id="KW-0233">DNA recombination</keyword>
<dbReference type="GO" id="GO:0003677">
    <property type="term" value="F:DNA binding"/>
    <property type="evidence" value="ECO:0007669"/>
    <property type="project" value="UniProtKB-UniRule"/>
</dbReference>
<dbReference type="GO" id="GO:0006310">
    <property type="term" value="P:DNA recombination"/>
    <property type="evidence" value="ECO:0007669"/>
    <property type="project" value="UniProtKB-KW"/>
</dbReference>